<reference evidence="2" key="2">
    <citation type="journal article" date="2015" name="ISME J.">
        <title>A new class of marine Euryarchaeota group II from the Mediterranean deep chlorophyll maximum.</title>
        <authorList>
            <person name="Martin-Cuadrado A.B."/>
            <person name="Garcia-Heredia I."/>
            <person name="Molto A.G."/>
            <person name="Lopez-Ubeda R."/>
            <person name="Kimes N."/>
            <person name="Lopez-Garcia P."/>
            <person name="Moreira D."/>
            <person name="Rodriguez-Valera F."/>
        </authorList>
    </citation>
    <scope>NUCLEOTIDE SEQUENCE</scope>
</reference>
<organism evidence="2">
    <name type="scientific">uncultured Poseidoniia archaeon</name>
    <dbReference type="NCBI Taxonomy" id="1697135"/>
    <lineage>
        <taxon>Archaea</taxon>
        <taxon>Methanobacteriati</taxon>
        <taxon>Thermoplasmatota</taxon>
        <taxon>Candidatus Poseidoniia</taxon>
        <taxon>environmental samples</taxon>
    </lineage>
</organism>
<sequence>MNFFPLVGVGLGLVIGYFSVRYIADKMGKPIPSIGELMFPMHHTDSKIDKRYSKGKR</sequence>
<keyword evidence="1" id="KW-0812">Transmembrane</keyword>
<keyword evidence="1" id="KW-0472">Membrane</keyword>
<protein>
    <submittedName>
        <fullName evidence="2">Uncharacterized protein</fullName>
    </submittedName>
</protein>
<keyword evidence="1" id="KW-1133">Transmembrane helix</keyword>
<feature type="transmembrane region" description="Helical" evidence="1">
    <location>
        <begin position="6"/>
        <end position="24"/>
    </location>
</feature>
<proteinExistence type="predicted"/>
<dbReference type="EMBL" id="KP211921">
    <property type="protein sequence ID" value="ANV81080.1"/>
    <property type="molecule type" value="Genomic_DNA"/>
</dbReference>
<evidence type="ECO:0000313" key="2">
    <source>
        <dbReference type="EMBL" id="ANV81080.1"/>
    </source>
</evidence>
<name>A0A1B1TFK7_9ARCH</name>
<dbReference type="AlphaFoldDB" id="A0A1B1TFK7"/>
<accession>A0A1B1TFK7</accession>
<evidence type="ECO:0000256" key="1">
    <source>
        <dbReference type="SAM" id="Phobius"/>
    </source>
</evidence>
<reference evidence="2" key="1">
    <citation type="submission" date="2014-11" db="EMBL/GenBank/DDBJ databases">
        <authorList>
            <person name="Zhu J."/>
            <person name="Qi W."/>
            <person name="Song R."/>
        </authorList>
    </citation>
    <scope>NUCLEOTIDE SEQUENCE</scope>
</reference>